<dbReference type="Proteomes" id="UP000002985">
    <property type="component" value="Unassembled WGS sequence"/>
</dbReference>
<sequence>MDISPPSTRLGTILILLILTGLGLLNNLFYLLICLVSINVLAAFVVRKTFITAWHCKGVLIFFLLTGVTLLWTEEGRSLAPVLITKMLSMWLWVVTWISWVGFERILLTFEKLKVPSVLIHIVAFTARFLPILSERLKMMLAAQASRGAKKGIHPLQLRNIAEGIGCLLLASFEQAENVERAMQSRGFSGMLPSLAEDTVAVPYGSLSFLFILMCIVWFGVICYVLCYPCQEFIFQISRWRAGAI</sequence>
<dbReference type="STRING" id="247490.KSU1_C0787"/>
<dbReference type="InterPro" id="IPR051611">
    <property type="entry name" value="ECF_transporter_component"/>
</dbReference>
<feature type="transmembrane region" description="Helical" evidence="6">
    <location>
        <begin position="12"/>
        <end position="42"/>
    </location>
</feature>
<name>I3IKY8_9BACT</name>
<keyword evidence="8" id="KW-1185">Reference proteome</keyword>
<dbReference type="PANTHER" id="PTHR34857:SF2">
    <property type="entry name" value="SLL0384 PROTEIN"/>
    <property type="match status" value="1"/>
</dbReference>
<comment type="caution">
    <text evidence="7">The sequence shown here is derived from an EMBL/GenBank/DDBJ whole genome shotgun (WGS) entry which is preliminary data.</text>
</comment>
<protein>
    <submittedName>
        <fullName evidence="7">Cobalt ABC transporter permease component</fullName>
    </submittedName>
</protein>
<keyword evidence="5 6" id="KW-0472">Membrane</keyword>
<dbReference type="eggNOG" id="COG0619">
    <property type="taxonomic scope" value="Bacteria"/>
</dbReference>
<keyword evidence="2" id="KW-1003">Cell membrane</keyword>
<dbReference type="GO" id="GO:0005886">
    <property type="term" value="C:plasma membrane"/>
    <property type="evidence" value="ECO:0007669"/>
    <property type="project" value="UniProtKB-ARBA"/>
</dbReference>
<dbReference type="CDD" id="cd16914">
    <property type="entry name" value="EcfT"/>
    <property type="match status" value="1"/>
</dbReference>
<evidence type="ECO:0000256" key="6">
    <source>
        <dbReference type="SAM" id="Phobius"/>
    </source>
</evidence>
<keyword evidence="4 6" id="KW-1133">Transmembrane helix</keyword>
<evidence type="ECO:0000256" key="5">
    <source>
        <dbReference type="ARBA" id="ARBA00023136"/>
    </source>
</evidence>
<evidence type="ECO:0000313" key="8">
    <source>
        <dbReference type="Proteomes" id="UP000002985"/>
    </source>
</evidence>
<proteinExistence type="predicted"/>
<dbReference type="AlphaFoldDB" id="I3IKY8"/>
<dbReference type="Pfam" id="PF02361">
    <property type="entry name" value="CbiQ"/>
    <property type="match status" value="1"/>
</dbReference>
<evidence type="ECO:0000256" key="3">
    <source>
        <dbReference type="ARBA" id="ARBA00022692"/>
    </source>
</evidence>
<dbReference type="InterPro" id="IPR003339">
    <property type="entry name" value="ABC/ECF_trnsptr_transmembrane"/>
</dbReference>
<organism evidence="7 8">
    <name type="scientific">Candidatus Jettenia caeni</name>
    <dbReference type="NCBI Taxonomy" id="247490"/>
    <lineage>
        <taxon>Bacteria</taxon>
        <taxon>Pseudomonadati</taxon>
        <taxon>Planctomycetota</taxon>
        <taxon>Candidatus Brocadiia</taxon>
        <taxon>Candidatus Brocadiales</taxon>
        <taxon>Candidatus Brocadiaceae</taxon>
        <taxon>Candidatus Jettenia</taxon>
    </lineage>
</organism>
<dbReference type="OrthoDB" id="267157at2"/>
<reference evidence="7 8" key="1">
    <citation type="journal article" date="2012" name="FEBS Lett.">
        <title>Anammox organism KSU-1 expresses a NirK-type copper-containing nitrite reductase instead of a NirS-type with cytochrome cd1.</title>
        <authorList>
            <person name="Hira D."/>
            <person name="Toh H."/>
            <person name="Migita C.T."/>
            <person name="Okubo H."/>
            <person name="Nishiyama T."/>
            <person name="Hattori M."/>
            <person name="Furukawa K."/>
            <person name="Fujii T."/>
        </authorList>
    </citation>
    <scope>NUCLEOTIDE SEQUENCE [LARGE SCALE GENOMIC DNA]</scope>
</reference>
<feature type="transmembrane region" description="Helical" evidence="6">
    <location>
        <begin position="79"/>
        <end position="103"/>
    </location>
</feature>
<keyword evidence="3 6" id="KW-0812">Transmembrane</keyword>
<accession>I3IKY8</accession>
<dbReference type="EMBL" id="BAFH01000003">
    <property type="protein sequence ID" value="GAB62383.1"/>
    <property type="molecule type" value="Genomic_DNA"/>
</dbReference>
<feature type="transmembrane region" description="Helical" evidence="6">
    <location>
        <begin position="54"/>
        <end position="73"/>
    </location>
</feature>
<evidence type="ECO:0000256" key="2">
    <source>
        <dbReference type="ARBA" id="ARBA00022475"/>
    </source>
</evidence>
<evidence type="ECO:0000256" key="1">
    <source>
        <dbReference type="ARBA" id="ARBA00004141"/>
    </source>
</evidence>
<gene>
    <name evidence="7" type="ORF">KSU1_C0787</name>
</gene>
<evidence type="ECO:0000256" key="4">
    <source>
        <dbReference type="ARBA" id="ARBA00022989"/>
    </source>
</evidence>
<comment type="subcellular location">
    <subcellularLocation>
        <location evidence="1">Membrane</location>
        <topology evidence="1">Multi-pass membrane protein</topology>
    </subcellularLocation>
</comment>
<dbReference type="PANTHER" id="PTHR34857">
    <property type="entry name" value="SLL0384 PROTEIN"/>
    <property type="match status" value="1"/>
</dbReference>
<evidence type="ECO:0000313" key="7">
    <source>
        <dbReference type="EMBL" id="GAB62383.1"/>
    </source>
</evidence>
<feature type="transmembrane region" description="Helical" evidence="6">
    <location>
        <begin position="201"/>
        <end position="227"/>
    </location>
</feature>